<organism evidence="2 3">
    <name type="scientific">Burkholderia ubonensis</name>
    <dbReference type="NCBI Taxonomy" id="101571"/>
    <lineage>
        <taxon>Bacteria</taxon>
        <taxon>Pseudomonadati</taxon>
        <taxon>Pseudomonadota</taxon>
        <taxon>Betaproteobacteria</taxon>
        <taxon>Burkholderiales</taxon>
        <taxon>Burkholderiaceae</taxon>
        <taxon>Burkholderia</taxon>
        <taxon>Burkholderia cepacia complex</taxon>
    </lineage>
</organism>
<gene>
    <name evidence="2" type="ORF">WJ33_25035</name>
</gene>
<evidence type="ECO:0000313" key="2">
    <source>
        <dbReference type="EMBL" id="KVG67837.1"/>
    </source>
</evidence>
<keyword evidence="1" id="KW-1133">Transmembrane helix</keyword>
<evidence type="ECO:0000313" key="3">
    <source>
        <dbReference type="Proteomes" id="UP000064029"/>
    </source>
</evidence>
<dbReference type="RefSeq" id="WP_059751817.1">
    <property type="nucleotide sequence ID" value="NZ_LOXM01000119.1"/>
</dbReference>
<feature type="transmembrane region" description="Helical" evidence="1">
    <location>
        <begin position="92"/>
        <end position="111"/>
    </location>
</feature>
<dbReference type="AlphaFoldDB" id="A0A103RHF5"/>
<dbReference type="Proteomes" id="UP000064029">
    <property type="component" value="Unassembled WGS sequence"/>
</dbReference>
<proteinExistence type="predicted"/>
<evidence type="ECO:0000256" key="1">
    <source>
        <dbReference type="SAM" id="Phobius"/>
    </source>
</evidence>
<sequence>MAMIVSGRFTTFDDAEGSARCLYDRAFGPDDVSVFFLNPDGRHARLPIGDHAYADYAARPGGRGAMAGALRGLFAGGVIGLGIYAAGWRVALVPISAALVGAHVGALVNALGRKQGRAIEGTGTLAKSDCGVILAARVTERSVDTAEAVLRATGATSIERLDGDWHDGRWCDFDPARRPGDAPDLAR</sequence>
<feature type="transmembrane region" description="Helical" evidence="1">
    <location>
        <begin position="68"/>
        <end position="86"/>
    </location>
</feature>
<evidence type="ECO:0008006" key="4">
    <source>
        <dbReference type="Google" id="ProtNLM"/>
    </source>
</evidence>
<dbReference type="OrthoDB" id="6369218at2"/>
<comment type="caution">
    <text evidence="2">The sequence shown here is derived from an EMBL/GenBank/DDBJ whole genome shotgun (WGS) entry which is preliminary data.</text>
</comment>
<accession>A0A103RHF5</accession>
<keyword evidence="1" id="KW-0812">Transmembrane</keyword>
<name>A0A103RHF5_9BURK</name>
<protein>
    <recommendedName>
        <fullName evidence="4">DUF1269 domain-containing protein</fullName>
    </recommendedName>
</protein>
<reference evidence="2 3" key="1">
    <citation type="submission" date="2015-11" db="EMBL/GenBank/DDBJ databases">
        <title>Expanding the genomic diversity of Burkholderia species for the development of highly accurate diagnostics.</title>
        <authorList>
            <person name="Sahl J."/>
            <person name="Keim P."/>
            <person name="Wagner D."/>
        </authorList>
    </citation>
    <scope>NUCLEOTIDE SEQUENCE [LARGE SCALE GENOMIC DNA]</scope>
    <source>
        <strain evidence="2 3">MSMB2036</strain>
    </source>
</reference>
<dbReference type="EMBL" id="LOXM01000119">
    <property type="protein sequence ID" value="KVG67837.1"/>
    <property type="molecule type" value="Genomic_DNA"/>
</dbReference>
<keyword evidence="1" id="KW-0472">Membrane</keyword>